<dbReference type="PROSITE" id="PS51078">
    <property type="entry name" value="ICLR_ED"/>
    <property type="match status" value="1"/>
</dbReference>
<evidence type="ECO:0000259" key="5">
    <source>
        <dbReference type="PROSITE" id="PS51078"/>
    </source>
</evidence>
<dbReference type="EMBL" id="FWFU01000004">
    <property type="protein sequence ID" value="SLN60340.1"/>
    <property type="molecule type" value="Genomic_DNA"/>
</dbReference>
<dbReference type="PROSITE" id="PS51077">
    <property type="entry name" value="HTH_ICLR"/>
    <property type="match status" value="1"/>
</dbReference>
<dbReference type="SMART" id="SM00346">
    <property type="entry name" value="HTH_ICLR"/>
    <property type="match status" value="1"/>
</dbReference>
<evidence type="ECO:0000256" key="3">
    <source>
        <dbReference type="ARBA" id="ARBA00023163"/>
    </source>
</evidence>
<feature type="domain" description="HTH iclR-type" evidence="4">
    <location>
        <begin position="14"/>
        <end position="77"/>
    </location>
</feature>
<dbReference type="SUPFAM" id="SSF46785">
    <property type="entry name" value="Winged helix' DNA-binding domain"/>
    <property type="match status" value="1"/>
</dbReference>
<dbReference type="GO" id="GO:0003700">
    <property type="term" value="F:DNA-binding transcription factor activity"/>
    <property type="evidence" value="ECO:0007669"/>
    <property type="project" value="TreeGrafter"/>
</dbReference>
<keyword evidence="7" id="KW-1185">Reference proteome</keyword>
<name>A0A1X6ZSQ6_9RHOB</name>
<dbReference type="Proteomes" id="UP000193207">
    <property type="component" value="Unassembled WGS sequence"/>
</dbReference>
<dbReference type="AlphaFoldDB" id="A0A1X6ZSQ6"/>
<dbReference type="Gene3D" id="1.10.10.10">
    <property type="entry name" value="Winged helix-like DNA-binding domain superfamily/Winged helix DNA-binding domain"/>
    <property type="match status" value="1"/>
</dbReference>
<evidence type="ECO:0000313" key="6">
    <source>
        <dbReference type="EMBL" id="SLN60340.1"/>
    </source>
</evidence>
<dbReference type="InterPro" id="IPR005471">
    <property type="entry name" value="Tscrpt_reg_IclR_N"/>
</dbReference>
<dbReference type="InterPro" id="IPR050707">
    <property type="entry name" value="HTH_MetabolicPath_Reg"/>
</dbReference>
<dbReference type="GO" id="GO:0003677">
    <property type="term" value="F:DNA binding"/>
    <property type="evidence" value="ECO:0007669"/>
    <property type="project" value="UniProtKB-KW"/>
</dbReference>
<feature type="domain" description="IclR-ED" evidence="5">
    <location>
        <begin position="78"/>
        <end position="261"/>
    </location>
</feature>
<accession>A0A1X6ZSQ6</accession>
<evidence type="ECO:0000313" key="7">
    <source>
        <dbReference type="Proteomes" id="UP000193207"/>
    </source>
</evidence>
<protein>
    <submittedName>
        <fullName evidence="6">Transcriptional regulator KdgR</fullName>
    </submittedName>
</protein>
<dbReference type="GO" id="GO:0045892">
    <property type="term" value="P:negative regulation of DNA-templated transcription"/>
    <property type="evidence" value="ECO:0007669"/>
    <property type="project" value="TreeGrafter"/>
</dbReference>
<dbReference type="InterPro" id="IPR029016">
    <property type="entry name" value="GAF-like_dom_sf"/>
</dbReference>
<evidence type="ECO:0000259" key="4">
    <source>
        <dbReference type="PROSITE" id="PS51077"/>
    </source>
</evidence>
<dbReference type="InterPro" id="IPR014757">
    <property type="entry name" value="Tscrpt_reg_IclR_C"/>
</dbReference>
<reference evidence="6 7" key="1">
    <citation type="submission" date="2017-03" db="EMBL/GenBank/DDBJ databases">
        <authorList>
            <person name="Afonso C.L."/>
            <person name="Miller P.J."/>
            <person name="Scott M.A."/>
            <person name="Spackman E."/>
            <person name="Goraichik I."/>
            <person name="Dimitrov K.M."/>
            <person name="Suarez D.L."/>
            <person name="Swayne D.E."/>
        </authorList>
    </citation>
    <scope>NUCLEOTIDE SEQUENCE [LARGE SCALE GENOMIC DNA]</scope>
    <source>
        <strain evidence="6 7">CECT 8110</strain>
    </source>
</reference>
<organism evidence="6 7">
    <name type="scientific">Roseovarius halotolerans</name>
    <dbReference type="NCBI Taxonomy" id="505353"/>
    <lineage>
        <taxon>Bacteria</taxon>
        <taxon>Pseudomonadati</taxon>
        <taxon>Pseudomonadota</taxon>
        <taxon>Alphaproteobacteria</taxon>
        <taxon>Rhodobacterales</taxon>
        <taxon>Roseobacteraceae</taxon>
        <taxon>Roseovarius</taxon>
    </lineage>
</organism>
<evidence type="ECO:0000256" key="1">
    <source>
        <dbReference type="ARBA" id="ARBA00023015"/>
    </source>
</evidence>
<keyword evidence="3" id="KW-0804">Transcription</keyword>
<keyword evidence="1" id="KW-0805">Transcription regulation</keyword>
<evidence type="ECO:0000256" key="2">
    <source>
        <dbReference type="ARBA" id="ARBA00023125"/>
    </source>
</evidence>
<sequence length="261" mass="28346">MNEKRLETAASNGSGTVAKAFQIIQYVTSSARHSVTVSEIAEELSLPRPTANRLISNLIKLGMLKRDGGGTRIIEGDELLHIAGDVLEGAASRGPRHEILRQLVIDTRETANVGAVSSGQIVYLDRVEAIWPLAFRLDVGSRVPLHCSAIGKVLLSNMPQAQRRKYLDAMTLSRRTDNTICARDALEAELDNIRDTGVAFDNEECFEGVIGIAVPVLFKQNQHSMGLALVAPSARQTLEGLRDFLPAMKTAAANLAKCYPD</sequence>
<gene>
    <name evidence="6" type="primary">kdgR_1</name>
    <name evidence="6" type="ORF">ROH8110_03380</name>
</gene>
<proteinExistence type="predicted"/>
<dbReference type="InterPro" id="IPR036388">
    <property type="entry name" value="WH-like_DNA-bd_sf"/>
</dbReference>
<keyword evidence="2" id="KW-0238">DNA-binding</keyword>
<dbReference type="SUPFAM" id="SSF55781">
    <property type="entry name" value="GAF domain-like"/>
    <property type="match status" value="1"/>
</dbReference>
<dbReference type="Pfam" id="PF01614">
    <property type="entry name" value="IclR_C"/>
    <property type="match status" value="1"/>
</dbReference>
<dbReference type="OrthoDB" id="9807558at2"/>
<dbReference type="InterPro" id="IPR036390">
    <property type="entry name" value="WH_DNA-bd_sf"/>
</dbReference>
<dbReference type="Gene3D" id="3.30.450.40">
    <property type="match status" value="1"/>
</dbReference>
<dbReference type="PANTHER" id="PTHR30136:SF24">
    <property type="entry name" value="HTH-TYPE TRANSCRIPTIONAL REPRESSOR ALLR"/>
    <property type="match status" value="1"/>
</dbReference>
<dbReference type="Pfam" id="PF09339">
    <property type="entry name" value="HTH_IclR"/>
    <property type="match status" value="1"/>
</dbReference>
<dbReference type="PANTHER" id="PTHR30136">
    <property type="entry name" value="HELIX-TURN-HELIX TRANSCRIPTIONAL REGULATOR, ICLR FAMILY"/>
    <property type="match status" value="1"/>
</dbReference>